<accession>A0A6L9EP92</accession>
<gene>
    <name evidence="1" type="ORF">GND98_009415</name>
</gene>
<evidence type="ECO:0000313" key="2">
    <source>
        <dbReference type="Proteomes" id="UP000474042"/>
    </source>
</evidence>
<dbReference type="RefSeq" id="WP_156212064.1">
    <property type="nucleotide sequence ID" value="NZ_JBAMHB010000001.1"/>
</dbReference>
<proteinExistence type="predicted"/>
<comment type="caution">
    <text evidence="1">The sequence shown here is derived from an EMBL/GenBank/DDBJ whole genome shotgun (WGS) entry which is preliminary data.</text>
</comment>
<organism evidence="1 2">
    <name type="scientific">Clostridium butyricum</name>
    <dbReference type="NCBI Taxonomy" id="1492"/>
    <lineage>
        <taxon>Bacteria</taxon>
        <taxon>Bacillati</taxon>
        <taxon>Bacillota</taxon>
        <taxon>Clostridia</taxon>
        <taxon>Eubacteriales</taxon>
        <taxon>Clostridiaceae</taxon>
        <taxon>Clostridium</taxon>
    </lineage>
</organism>
<evidence type="ECO:0000313" key="1">
    <source>
        <dbReference type="EMBL" id="NAS18084.1"/>
    </source>
</evidence>
<dbReference type="AlphaFoldDB" id="A0A6L9EP92"/>
<dbReference type="EMBL" id="WOFV02000025">
    <property type="protein sequence ID" value="NAS18084.1"/>
    <property type="molecule type" value="Genomic_DNA"/>
</dbReference>
<dbReference type="Proteomes" id="UP000474042">
    <property type="component" value="Unassembled WGS sequence"/>
</dbReference>
<reference evidence="1 2" key="1">
    <citation type="submission" date="2020-01" db="EMBL/GenBank/DDBJ databases">
        <title>Genome sequence of a 1,3-propanediol producer, Clostridium butyricum S3.</title>
        <authorList>
            <person name="Zhou J."/>
        </authorList>
    </citation>
    <scope>NUCLEOTIDE SEQUENCE [LARGE SCALE GENOMIC DNA]</scope>
    <source>
        <strain evidence="1 2">S3</strain>
    </source>
</reference>
<name>A0A6L9EP92_CLOBU</name>
<sequence>MEQILISRETLAKRWDVTTRTVINYEQEGMITRNPNIPVPRYNLEEIMRLEGTELSPLSPLERRRLEKSIEELTKERDYWKSKVETVKSALA</sequence>
<protein>
    <submittedName>
        <fullName evidence="1">Transcription factor</fullName>
    </submittedName>
</protein>